<organism evidence="8 9">
    <name type="scientific">Plectus sambesii</name>
    <dbReference type="NCBI Taxonomy" id="2011161"/>
    <lineage>
        <taxon>Eukaryota</taxon>
        <taxon>Metazoa</taxon>
        <taxon>Ecdysozoa</taxon>
        <taxon>Nematoda</taxon>
        <taxon>Chromadorea</taxon>
        <taxon>Plectida</taxon>
        <taxon>Plectina</taxon>
        <taxon>Plectoidea</taxon>
        <taxon>Plectidae</taxon>
        <taxon>Plectus</taxon>
    </lineage>
</organism>
<dbReference type="PANTHER" id="PTHR18945">
    <property type="entry name" value="NEUROTRANSMITTER GATED ION CHANNEL"/>
    <property type="match status" value="1"/>
</dbReference>
<keyword evidence="3 5" id="KW-1133">Transmembrane helix</keyword>
<dbReference type="AlphaFoldDB" id="A0A914VA67"/>
<dbReference type="Pfam" id="PF02932">
    <property type="entry name" value="Neur_chan_memb"/>
    <property type="match status" value="1"/>
</dbReference>
<keyword evidence="8" id="KW-1185">Reference proteome</keyword>
<comment type="subcellular location">
    <subcellularLocation>
        <location evidence="1">Membrane</location>
        <topology evidence="1">Multi-pass membrane protein</topology>
    </subcellularLocation>
</comment>
<feature type="transmembrane region" description="Helical" evidence="5">
    <location>
        <begin position="245"/>
        <end position="267"/>
    </location>
</feature>
<evidence type="ECO:0000313" key="8">
    <source>
        <dbReference type="Proteomes" id="UP000887566"/>
    </source>
</evidence>
<feature type="domain" description="Neurotransmitter-gated ion-channel ligand-binding" evidence="6">
    <location>
        <begin position="25"/>
        <end position="243"/>
    </location>
</feature>
<evidence type="ECO:0000256" key="4">
    <source>
        <dbReference type="ARBA" id="ARBA00023136"/>
    </source>
</evidence>
<keyword evidence="5" id="KW-0732">Signal</keyword>
<dbReference type="GO" id="GO:0016020">
    <property type="term" value="C:membrane"/>
    <property type="evidence" value="ECO:0007669"/>
    <property type="project" value="UniProtKB-SubCell"/>
</dbReference>
<evidence type="ECO:0000256" key="3">
    <source>
        <dbReference type="ARBA" id="ARBA00022989"/>
    </source>
</evidence>
<keyword evidence="5" id="KW-0407">Ion channel</keyword>
<dbReference type="SUPFAM" id="SSF90112">
    <property type="entry name" value="Neurotransmitter-gated ion-channel transmembrane pore"/>
    <property type="match status" value="1"/>
</dbReference>
<name>A0A914VA67_9BILA</name>
<dbReference type="InterPro" id="IPR006029">
    <property type="entry name" value="Neurotrans-gated_channel_TM"/>
</dbReference>
<dbReference type="Gene3D" id="1.20.58.390">
    <property type="entry name" value="Neurotransmitter-gated ion-channel transmembrane domain"/>
    <property type="match status" value="1"/>
</dbReference>
<dbReference type="WBParaSite" id="PSAMB.scaffold171size69667.g2879.t1">
    <property type="protein sequence ID" value="PSAMB.scaffold171size69667.g2879.t1"/>
    <property type="gene ID" value="PSAMB.scaffold171size69667.g2879"/>
</dbReference>
<dbReference type="FunFam" id="2.70.170.10:FF:000028">
    <property type="entry name" value="AcetylCholine Receptor"/>
    <property type="match status" value="1"/>
</dbReference>
<keyword evidence="2 5" id="KW-0812">Transmembrane</keyword>
<dbReference type="CDD" id="cd18989">
    <property type="entry name" value="LGIC_ECD_cation"/>
    <property type="match status" value="1"/>
</dbReference>
<dbReference type="InterPro" id="IPR006201">
    <property type="entry name" value="Neur_channel"/>
</dbReference>
<feature type="signal peptide" evidence="5">
    <location>
        <begin position="1"/>
        <end position="21"/>
    </location>
</feature>
<feature type="transmembrane region" description="Helical" evidence="5">
    <location>
        <begin position="309"/>
        <end position="334"/>
    </location>
</feature>
<evidence type="ECO:0000256" key="1">
    <source>
        <dbReference type="ARBA" id="ARBA00004141"/>
    </source>
</evidence>
<dbReference type="GO" id="GO:0004888">
    <property type="term" value="F:transmembrane signaling receptor activity"/>
    <property type="evidence" value="ECO:0007669"/>
    <property type="project" value="InterPro"/>
</dbReference>
<dbReference type="Proteomes" id="UP000887566">
    <property type="component" value="Unplaced"/>
</dbReference>
<dbReference type="InterPro" id="IPR036719">
    <property type="entry name" value="Neuro-gated_channel_TM_sf"/>
</dbReference>
<evidence type="ECO:0000259" key="6">
    <source>
        <dbReference type="Pfam" id="PF02931"/>
    </source>
</evidence>
<dbReference type="SUPFAM" id="SSF63712">
    <property type="entry name" value="Nicotinic receptor ligand binding domain-like"/>
    <property type="match status" value="1"/>
</dbReference>
<reference evidence="9" key="1">
    <citation type="submission" date="2022-11" db="UniProtKB">
        <authorList>
            <consortium name="WormBaseParasite"/>
        </authorList>
    </citation>
    <scope>IDENTIFICATION</scope>
</reference>
<proteinExistence type="inferred from homology"/>
<feature type="transmembrane region" description="Helical" evidence="5">
    <location>
        <begin position="415"/>
        <end position="439"/>
    </location>
</feature>
<dbReference type="PRINTS" id="PR00252">
    <property type="entry name" value="NRIONCHANNEL"/>
</dbReference>
<dbReference type="InterPro" id="IPR036734">
    <property type="entry name" value="Neur_chan_lig-bd_sf"/>
</dbReference>
<evidence type="ECO:0000313" key="9">
    <source>
        <dbReference type="WBParaSite" id="PSAMB.scaffold171size69667.g2879.t1"/>
    </source>
</evidence>
<dbReference type="InterPro" id="IPR018000">
    <property type="entry name" value="Neurotransmitter_ion_chnl_CS"/>
</dbReference>
<comment type="similarity">
    <text evidence="5">Belongs to the ligand-gated ion channel (TC 1.A.9) family.</text>
</comment>
<dbReference type="InterPro" id="IPR038050">
    <property type="entry name" value="Neuro_actylchol_rec"/>
</dbReference>
<evidence type="ECO:0000256" key="2">
    <source>
        <dbReference type="ARBA" id="ARBA00022692"/>
    </source>
</evidence>
<dbReference type="CDD" id="cd19051">
    <property type="entry name" value="LGIC_TM_cation"/>
    <property type="match status" value="1"/>
</dbReference>
<feature type="transmembrane region" description="Helical" evidence="5">
    <location>
        <begin position="279"/>
        <end position="297"/>
    </location>
</feature>
<protein>
    <submittedName>
        <fullName evidence="9">Uncharacterized protein</fullName>
    </submittedName>
</protein>
<feature type="chain" id="PRO_5038165450" evidence="5">
    <location>
        <begin position="22"/>
        <end position="440"/>
    </location>
</feature>
<evidence type="ECO:0000256" key="5">
    <source>
        <dbReference type="RuleBase" id="RU000687"/>
    </source>
</evidence>
<evidence type="ECO:0000259" key="7">
    <source>
        <dbReference type="Pfam" id="PF02932"/>
    </source>
</evidence>
<dbReference type="InterPro" id="IPR006202">
    <property type="entry name" value="Neur_chan_lig-bd"/>
</dbReference>
<dbReference type="PROSITE" id="PS00236">
    <property type="entry name" value="NEUROTR_ION_CHANNEL"/>
    <property type="match status" value="1"/>
</dbReference>
<keyword evidence="5" id="KW-0406">Ion transport</keyword>
<sequence length="440" mass="50393">MVFQGLTLLIIMLTCSVPIWSQSDRQLVDILLQNYSTSFRPVHDINTAIQVDVFPIIYAIIRLEEQRESLTLMIWQGIRWTDEFLAWENRDIDWFPDEIIYVPLGLIWVPDVVVFNSLEKVDIIDPSKILAIVHKNGTVYANFPLLLTSRCTFDISEFPFDTQHCKLTYGSWSLQKKQIYVNTDMAPVVTDLSTLVLNNNTEWDVTMISSKEREERYADESASRVSGAIFSELDFILTLKRKPAYYIYVLILPTFAIAQINTIGMFTPTNSRSEREEKVTLGLTTLLTMAIFLSIVTDQIPRSQLGLPLLGNYVLFEMLISSIGIIVTVVHMFVHEKALLHKIPPPQCLMHCLHGKKAEENFHSQKVSDASAATCKFSSENNNDITEAFSAWLERRAKSEKTERTIDFEEEWAKIVGVCDIIMMIILFIANIIGTWLIFM</sequence>
<keyword evidence="4 5" id="KW-0472">Membrane</keyword>
<dbReference type="Pfam" id="PF02931">
    <property type="entry name" value="Neur_chan_LBD"/>
    <property type="match status" value="1"/>
</dbReference>
<keyword evidence="5" id="KW-0813">Transport</keyword>
<accession>A0A914VA67</accession>
<feature type="domain" description="Neurotransmitter-gated ion-channel transmembrane" evidence="7">
    <location>
        <begin position="276"/>
        <end position="337"/>
    </location>
</feature>
<dbReference type="GO" id="GO:0005230">
    <property type="term" value="F:extracellular ligand-gated monoatomic ion channel activity"/>
    <property type="evidence" value="ECO:0007669"/>
    <property type="project" value="InterPro"/>
</dbReference>
<dbReference type="Gene3D" id="2.70.170.10">
    <property type="entry name" value="Neurotransmitter-gated ion-channel ligand-binding domain"/>
    <property type="match status" value="1"/>
</dbReference>